<dbReference type="AlphaFoldDB" id="A0A1D8K4F6"/>
<dbReference type="SUPFAM" id="SSF53448">
    <property type="entry name" value="Nucleotide-diphospho-sugar transferases"/>
    <property type="match status" value="1"/>
</dbReference>
<protein>
    <recommendedName>
        <fullName evidence="1">Glycosyltransferase 2-like domain-containing protein</fullName>
    </recommendedName>
</protein>
<dbReference type="PANTHER" id="PTHR48090">
    <property type="entry name" value="UNDECAPRENYL-PHOSPHATE 4-DEOXY-4-FORMAMIDO-L-ARABINOSE TRANSFERASE-RELATED"/>
    <property type="match status" value="1"/>
</dbReference>
<dbReference type="Gene3D" id="3.90.550.10">
    <property type="entry name" value="Spore Coat Polysaccharide Biosynthesis Protein SpsA, Chain A"/>
    <property type="match status" value="1"/>
</dbReference>
<dbReference type="Pfam" id="PF00535">
    <property type="entry name" value="Glycos_transf_2"/>
    <property type="match status" value="1"/>
</dbReference>
<evidence type="ECO:0000259" key="1">
    <source>
        <dbReference type="Pfam" id="PF00535"/>
    </source>
</evidence>
<name>A0A1D8K4F6_9GAMM</name>
<dbReference type="CDD" id="cd04179">
    <property type="entry name" value="DPM_DPG-synthase_like"/>
    <property type="match status" value="1"/>
</dbReference>
<dbReference type="InterPro" id="IPR050256">
    <property type="entry name" value="Glycosyltransferase_2"/>
</dbReference>
<accession>A0A1D8K4F6</accession>
<dbReference type="KEGG" id="aaeo:BJI67_01050"/>
<evidence type="ECO:0000313" key="2">
    <source>
        <dbReference type="EMBL" id="AOV15840.1"/>
    </source>
</evidence>
<feature type="domain" description="Glycosyltransferase 2-like" evidence="1">
    <location>
        <begin position="6"/>
        <end position="131"/>
    </location>
</feature>
<sequence>MKPVAVIPAYNEASTLHGVVAGAQPWVDAVIVVDDGSTDGTGDCLGSMPENVCVLRHEHNRGKAAALATGFRHALELGATHVVTLDADGQHRPEDIPRLLAAAADDPPAVVIGERQDKRSAAPAARRMANHFADFWISLAAGRRIRDSQSGFRVYPAELLRDGRFPLSRSAEGFVLETELLVAAAYLGYPLRYVPIDSLYPQAARPSHYRAVHDTTQITLAVARMLLDPRLMLPRLRLLLGGRARG</sequence>
<organism evidence="2 3">
    <name type="scientific">Acidihalobacter aeolianus</name>
    <dbReference type="NCBI Taxonomy" id="2792603"/>
    <lineage>
        <taxon>Bacteria</taxon>
        <taxon>Pseudomonadati</taxon>
        <taxon>Pseudomonadota</taxon>
        <taxon>Gammaproteobacteria</taxon>
        <taxon>Chromatiales</taxon>
        <taxon>Ectothiorhodospiraceae</taxon>
        <taxon>Acidihalobacter</taxon>
    </lineage>
</organism>
<dbReference type="RefSeq" id="WP_070071440.1">
    <property type="nucleotide sequence ID" value="NZ_CP017448.1"/>
</dbReference>
<evidence type="ECO:0000313" key="3">
    <source>
        <dbReference type="Proteomes" id="UP000095342"/>
    </source>
</evidence>
<dbReference type="Proteomes" id="UP000095342">
    <property type="component" value="Chromosome"/>
</dbReference>
<reference evidence="2 3" key="1">
    <citation type="submission" date="2016-09" db="EMBL/GenBank/DDBJ databases">
        <title>Acidihalobacter prosperus V6 (DSM14174).</title>
        <authorList>
            <person name="Khaleque H.N."/>
            <person name="Ramsay J.P."/>
            <person name="Murphy R.J.T."/>
            <person name="Kaksonen A.H."/>
            <person name="Boxall N.J."/>
            <person name="Watkin E.L.J."/>
        </authorList>
    </citation>
    <scope>NUCLEOTIDE SEQUENCE [LARGE SCALE GENOMIC DNA]</scope>
    <source>
        <strain evidence="2 3">V6</strain>
    </source>
</reference>
<dbReference type="InterPro" id="IPR001173">
    <property type="entry name" value="Glyco_trans_2-like"/>
</dbReference>
<dbReference type="EMBL" id="CP017448">
    <property type="protein sequence ID" value="AOV15840.1"/>
    <property type="molecule type" value="Genomic_DNA"/>
</dbReference>
<proteinExistence type="predicted"/>
<dbReference type="PANTHER" id="PTHR48090:SF7">
    <property type="entry name" value="RFBJ PROTEIN"/>
    <property type="match status" value="1"/>
</dbReference>
<gene>
    <name evidence="2" type="ORF">BJI67_01050</name>
</gene>
<keyword evidence="3" id="KW-1185">Reference proteome</keyword>
<dbReference type="InterPro" id="IPR029044">
    <property type="entry name" value="Nucleotide-diphossugar_trans"/>
</dbReference>